<dbReference type="EMBL" id="KZ805309">
    <property type="protein sequence ID" value="PVI06349.1"/>
    <property type="molecule type" value="Genomic_DNA"/>
</dbReference>
<organism evidence="2 3">
    <name type="scientific">Periconia macrospinosa</name>
    <dbReference type="NCBI Taxonomy" id="97972"/>
    <lineage>
        <taxon>Eukaryota</taxon>
        <taxon>Fungi</taxon>
        <taxon>Dikarya</taxon>
        <taxon>Ascomycota</taxon>
        <taxon>Pezizomycotina</taxon>
        <taxon>Dothideomycetes</taxon>
        <taxon>Pleosporomycetidae</taxon>
        <taxon>Pleosporales</taxon>
        <taxon>Massarineae</taxon>
        <taxon>Periconiaceae</taxon>
        <taxon>Periconia</taxon>
    </lineage>
</organism>
<dbReference type="AlphaFoldDB" id="A0A2V1E8E4"/>
<sequence>MATGMRRSSRQTRGQNRSAYTAESDDEFVIHKPSSDGFSVDEPMSGKRKAKPKPQSIPITTPLGQMPDVEGRSFKVYAVELHEVAVNYDPSNTSERVSAHITKAERQRALAHTQVIPTWRIWVYNSALPPANQKHLRLFPEYQNQRTPEQIRWEKGEQAMEPPVDIVQFFHNDDDDIQENDKTMKRIEVPSLFVTVPLYLFSCVCRRDVVVLPSIPPAPQQSSAPTVWIL</sequence>
<evidence type="ECO:0000313" key="2">
    <source>
        <dbReference type="EMBL" id="PVI06349.1"/>
    </source>
</evidence>
<reference evidence="2 3" key="1">
    <citation type="journal article" date="2018" name="Sci. Rep.">
        <title>Comparative genomics provides insights into the lifestyle and reveals functional heterogeneity of dark septate endophytic fungi.</title>
        <authorList>
            <person name="Knapp D.G."/>
            <person name="Nemeth J.B."/>
            <person name="Barry K."/>
            <person name="Hainaut M."/>
            <person name="Henrissat B."/>
            <person name="Johnson J."/>
            <person name="Kuo A."/>
            <person name="Lim J.H.P."/>
            <person name="Lipzen A."/>
            <person name="Nolan M."/>
            <person name="Ohm R.A."/>
            <person name="Tamas L."/>
            <person name="Grigoriev I.V."/>
            <person name="Spatafora J.W."/>
            <person name="Nagy L.G."/>
            <person name="Kovacs G.M."/>
        </authorList>
    </citation>
    <scope>NUCLEOTIDE SEQUENCE [LARGE SCALE GENOMIC DNA]</scope>
    <source>
        <strain evidence="2 3">DSE2036</strain>
    </source>
</reference>
<keyword evidence="3" id="KW-1185">Reference proteome</keyword>
<evidence type="ECO:0000313" key="3">
    <source>
        <dbReference type="Proteomes" id="UP000244855"/>
    </source>
</evidence>
<dbReference type="Proteomes" id="UP000244855">
    <property type="component" value="Unassembled WGS sequence"/>
</dbReference>
<name>A0A2V1E8E4_9PLEO</name>
<feature type="region of interest" description="Disordered" evidence="1">
    <location>
        <begin position="1"/>
        <end position="65"/>
    </location>
</feature>
<proteinExistence type="predicted"/>
<evidence type="ECO:0000256" key="1">
    <source>
        <dbReference type="SAM" id="MobiDB-lite"/>
    </source>
</evidence>
<gene>
    <name evidence="2" type="ORF">DM02DRAFT_724398</name>
</gene>
<accession>A0A2V1E8E4</accession>
<protein>
    <submittedName>
        <fullName evidence="2">Uncharacterized protein</fullName>
    </submittedName>
</protein>
<feature type="compositionally biased region" description="Polar residues" evidence="1">
    <location>
        <begin position="11"/>
        <end position="21"/>
    </location>
</feature>